<dbReference type="RefSeq" id="WP_244407076.1">
    <property type="nucleotide sequence ID" value="NZ_AP025637.1"/>
</dbReference>
<proteinExistence type="predicted"/>
<feature type="transmembrane region" description="Helical" evidence="1">
    <location>
        <begin position="98"/>
        <end position="122"/>
    </location>
</feature>
<keyword evidence="3" id="KW-1185">Reference proteome</keyword>
<keyword evidence="1" id="KW-1133">Transmembrane helix</keyword>
<feature type="transmembrane region" description="Helical" evidence="1">
    <location>
        <begin position="128"/>
        <end position="146"/>
    </location>
</feature>
<gene>
    <name evidence="2" type="ORF">Rmf_28230</name>
</gene>
<reference evidence="2 3" key="1">
    <citation type="journal article" date="2016" name="Microbes Environ.">
        <title>Phylogenetically diverse aerobic anoxygenic phototrophic bacteria isolated from epilithic biofilms in Tama river, Japan.</title>
        <authorList>
            <person name="Hirose S."/>
            <person name="Matsuura K."/>
            <person name="Haruta S."/>
        </authorList>
    </citation>
    <scope>NUCLEOTIDE SEQUENCE [LARGE SCALE GENOMIC DNA]</scope>
    <source>
        <strain evidence="2 3">S08</strain>
    </source>
</reference>
<dbReference type="EMBL" id="AP025637">
    <property type="protein sequence ID" value="BDG72894.1"/>
    <property type="molecule type" value="Genomic_DNA"/>
</dbReference>
<keyword evidence="1" id="KW-0812">Transmembrane</keyword>
<organism evidence="2 3">
    <name type="scientific">Roseomonas fluvialis</name>
    <dbReference type="NCBI Taxonomy" id="1750527"/>
    <lineage>
        <taxon>Bacteria</taxon>
        <taxon>Pseudomonadati</taxon>
        <taxon>Pseudomonadota</taxon>
        <taxon>Alphaproteobacteria</taxon>
        <taxon>Acetobacterales</taxon>
        <taxon>Roseomonadaceae</taxon>
        <taxon>Roseomonas</taxon>
    </lineage>
</organism>
<evidence type="ECO:0000313" key="2">
    <source>
        <dbReference type="EMBL" id="BDG72894.1"/>
    </source>
</evidence>
<evidence type="ECO:0000313" key="3">
    <source>
        <dbReference type="Proteomes" id="UP000831327"/>
    </source>
</evidence>
<keyword evidence="1" id="KW-0472">Membrane</keyword>
<accession>A0ABN6P2L4</accession>
<name>A0ABN6P2L4_9PROT</name>
<sequence length="180" mass="18896">MSDGNAADDLTFEATVPMTHDALVAHVLRRCGTIWGQPSRVGPVAAWKTEAGFRLRRVGLFRTPGWISLEVEVQDHGGSCRIAGRFIFDDGWPAPRMLVGVIAGAQACVAAVVIVQGLWLGALNPGGFLFFALFAAAGIGGIVSVLRAPRHAAANRAFLIERLEGMIGVPVTVRAGGAAP</sequence>
<dbReference type="Proteomes" id="UP000831327">
    <property type="component" value="Chromosome"/>
</dbReference>
<evidence type="ECO:0000256" key="1">
    <source>
        <dbReference type="SAM" id="Phobius"/>
    </source>
</evidence>
<protein>
    <submittedName>
        <fullName evidence="2">Uncharacterized protein</fullName>
    </submittedName>
</protein>